<evidence type="ECO:0000256" key="7">
    <source>
        <dbReference type="ARBA" id="ARBA00022692"/>
    </source>
</evidence>
<evidence type="ECO:0000256" key="3">
    <source>
        <dbReference type="ARBA" id="ARBA00004922"/>
    </source>
</evidence>
<dbReference type="GO" id="GO:1904423">
    <property type="term" value="C:dehydrodolichyl diphosphate synthase complex"/>
    <property type="evidence" value="ECO:0007669"/>
    <property type="project" value="InterPro"/>
</dbReference>
<evidence type="ECO:0000256" key="1">
    <source>
        <dbReference type="ARBA" id="ARBA00001946"/>
    </source>
</evidence>
<dbReference type="InterPro" id="IPR038887">
    <property type="entry name" value="Nus1/NgBR"/>
</dbReference>
<reference evidence="14 15" key="1">
    <citation type="submission" date="2019-06" db="EMBL/GenBank/DDBJ databases">
        <title>Wine fermentation using esterase from Monascus purpureus.</title>
        <authorList>
            <person name="Geng C."/>
            <person name="Zhang Y."/>
        </authorList>
    </citation>
    <scope>NUCLEOTIDE SEQUENCE [LARGE SCALE GENOMIC DNA]</scope>
    <source>
        <strain evidence="14">HQ1</strain>
    </source>
</reference>
<keyword evidence="11 13" id="KW-0472">Membrane</keyword>
<feature type="transmembrane region" description="Helical" evidence="13">
    <location>
        <begin position="62"/>
        <end position="82"/>
    </location>
</feature>
<comment type="similarity">
    <text evidence="4">Belongs to the UPP synthase family.</text>
</comment>
<protein>
    <recommendedName>
        <fullName evidence="5">ditrans,polycis-polyprenyl diphosphate synthase [(2E,6E)-farnesyldiphosphate specific]</fullName>
        <ecNumber evidence="5">2.5.1.87</ecNumber>
    </recommendedName>
</protein>
<dbReference type="PANTHER" id="PTHR21528:SF0">
    <property type="entry name" value="DEHYDRODOLICHYL DIPHOSPHATE SYNTHASE COMPLEX SUBUNIT NUS1"/>
    <property type="match status" value="1"/>
</dbReference>
<evidence type="ECO:0000313" key="14">
    <source>
        <dbReference type="EMBL" id="TQB69916.1"/>
    </source>
</evidence>
<evidence type="ECO:0000256" key="5">
    <source>
        <dbReference type="ARBA" id="ARBA00012596"/>
    </source>
</evidence>
<dbReference type="UniPathway" id="UPA00378"/>
<keyword evidence="6" id="KW-0808">Transferase</keyword>
<keyword evidence="10 13" id="KW-1133">Transmembrane helix</keyword>
<keyword evidence="7 13" id="KW-0812">Transmembrane</keyword>
<evidence type="ECO:0000313" key="15">
    <source>
        <dbReference type="Proteomes" id="UP000319663"/>
    </source>
</evidence>
<dbReference type="STRING" id="5098.A0A507QN41"/>
<dbReference type="SUPFAM" id="SSF64005">
    <property type="entry name" value="Undecaprenyl diphosphate synthase"/>
    <property type="match status" value="1"/>
</dbReference>
<evidence type="ECO:0000256" key="9">
    <source>
        <dbReference type="ARBA" id="ARBA00022842"/>
    </source>
</evidence>
<name>A0A507QN41_MONPU</name>
<comment type="caution">
    <text evidence="14">The sequence shown here is derived from an EMBL/GenBank/DDBJ whole genome shotgun (WGS) entry which is preliminary data.</text>
</comment>
<dbReference type="GO" id="GO:0045547">
    <property type="term" value="F:ditrans,polycis-polyprenyl diphosphate synthase [(2E,6E)-farnesyl diphosphate specific] activity"/>
    <property type="evidence" value="ECO:0007669"/>
    <property type="project" value="UniProtKB-EC"/>
</dbReference>
<evidence type="ECO:0000256" key="8">
    <source>
        <dbReference type="ARBA" id="ARBA00022824"/>
    </source>
</evidence>
<dbReference type="InterPro" id="IPR036424">
    <property type="entry name" value="UPP_synth-like_sf"/>
</dbReference>
<dbReference type="GO" id="GO:0005789">
    <property type="term" value="C:endoplasmic reticulum membrane"/>
    <property type="evidence" value="ECO:0007669"/>
    <property type="project" value="UniProtKB-SubCell"/>
</dbReference>
<comment type="cofactor">
    <cofactor evidence="1">
        <name>Mg(2+)</name>
        <dbReference type="ChEBI" id="CHEBI:18420"/>
    </cofactor>
</comment>
<comment type="catalytic activity">
    <reaction evidence="12">
        <text>n isopentenyl diphosphate + (2E,6E)-farnesyl diphosphate = a di-trans,poly-cis-polyprenyl diphosphate + n diphosphate</text>
        <dbReference type="Rhea" id="RHEA:53008"/>
        <dbReference type="Rhea" id="RHEA-COMP:19494"/>
        <dbReference type="ChEBI" id="CHEBI:33019"/>
        <dbReference type="ChEBI" id="CHEBI:128769"/>
        <dbReference type="ChEBI" id="CHEBI:136960"/>
        <dbReference type="ChEBI" id="CHEBI:175763"/>
        <dbReference type="EC" id="2.5.1.87"/>
    </reaction>
</comment>
<evidence type="ECO:0000256" key="10">
    <source>
        <dbReference type="ARBA" id="ARBA00022989"/>
    </source>
</evidence>
<evidence type="ECO:0000256" key="12">
    <source>
        <dbReference type="ARBA" id="ARBA00047353"/>
    </source>
</evidence>
<dbReference type="Gene3D" id="3.40.1180.10">
    <property type="entry name" value="Decaprenyl diphosphate synthase-like"/>
    <property type="match status" value="1"/>
</dbReference>
<comment type="subcellular location">
    <subcellularLocation>
        <location evidence="2">Endoplasmic reticulum membrane</location>
    </subcellularLocation>
</comment>
<gene>
    <name evidence="14" type="ORF">MPDQ_001234</name>
</gene>
<dbReference type="EMBL" id="VIFY01000130">
    <property type="protein sequence ID" value="TQB69916.1"/>
    <property type="molecule type" value="Genomic_DNA"/>
</dbReference>
<comment type="pathway">
    <text evidence="3">Protein modification; protein glycosylation.</text>
</comment>
<dbReference type="Proteomes" id="UP000319663">
    <property type="component" value="Unassembled WGS sequence"/>
</dbReference>
<evidence type="ECO:0000256" key="11">
    <source>
        <dbReference type="ARBA" id="ARBA00023136"/>
    </source>
</evidence>
<proteinExistence type="inferred from homology"/>
<evidence type="ECO:0000256" key="4">
    <source>
        <dbReference type="ARBA" id="ARBA00005432"/>
    </source>
</evidence>
<keyword evidence="15" id="KW-1185">Reference proteome</keyword>
<sequence>MIAPRIAQRERERLREQASNMNPAERESILKHHLPEPIPLADIRHRRKKPLRKTPIRTFLKTLLYQFTYTVIHIFFGIFIRLSQTYHAVVDRIFAIVYYHHRAPELIQKDVKGLERLPEHLSVILSLRREDDALTVLMDEVAELAAWSTCAGIPALTVYEKTGILKSYIPALYRAITTKFSSYYGPSQKPNLLLFAPHHPVYNPPRNEPLPDSRASGSKSLVLLILSATDGRETFVDLTKTLAEMCQNGKLSPKDITTELVDAEISEITTQPSQPAHSNGETEGAVTPYIKPEPDLLLVFGPSLILDGYPPWHIRLTEMFCTGARTGDMSGYGEAVEYQGFLRGLWHYAGAQMRFGR</sequence>
<evidence type="ECO:0000256" key="6">
    <source>
        <dbReference type="ARBA" id="ARBA00022679"/>
    </source>
</evidence>
<dbReference type="EC" id="2.5.1.87" evidence="5"/>
<evidence type="ECO:0000256" key="13">
    <source>
        <dbReference type="SAM" id="Phobius"/>
    </source>
</evidence>
<evidence type="ECO:0000256" key="2">
    <source>
        <dbReference type="ARBA" id="ARBA00004586"/>
    </source>
</evidence>
<keyword evidence="8" id="KW-0256">Endoplasmic reticulum</keyword>
<dbReference type="PANTHER" id="PTHR21528">
    <property type="entry name" value="DEHYDRODOLICHYL DIPHOSPHATE SYNTHASE COMPLEX SUBUNIT NUS1"/>
    <property type="match status" value="1"/>
</dbReference>
<accession>A0A507QN41</accession>
<organism evidence="14 15">
    <name type="scientific">Monascus purpureus</name>
    <name type="common">Red mold</name>
    <name type="synonym">Monascus anka</name>
    <dbReference type="NCBI Taxonomy" id="5098"/>
    <lineage>
        <taxon>Eukaryota</taxon>
        <taxon>Fungi</taxon>
        <taxon>Dikarya</taxon>
        <taxon>Ascomycota</taxon>
        <taxon>Pezizomycotina</taxon>
        <taxon>Eurotiomycetes</taxon>
        <taxon>Eurotiomycetidae</taxon>
        <taxon>Eurotiales</taxon>
        <taxon>Aspergillaceae</taxon>
        <taxon>Monascus</taxon>
    </lineage>
</organism>
<dbReference type="AlphaFoldDB" id="A0A507QN41"/>
<keyword evidence="9" id="KW-0460">Magnesium</keyword>